<dbReference type="PANTHER" id="PTHR47235">
    <property type="entry name" value="BLR6548 PROTEIN"/>
    <property type="match status" value="1"/>
</dbReference>
<name>A0ABN1GQG7_9ACTN</name>
<dbReference type="PANTHER" id="PTHR47235:SF1">
    <property type="entry name" value="BLR6548 PROTEIN"/>
    <property type="match status" value="1"/>
</dbReference>
<evidence type="ECO:0000256" key="1">
    <source>
        <dbReference type="ARBA" id="ARBA00010062"/>
    </source>
</evidence>
<dbReference type="InterPro" id="IPR028082">
    <property type="entry name" value="Peripla_BP_I"/>
</dbReference>
<keyword evidence="5" id="KW-1185">Reference proteome</keyword>
<keyword evidence="2" id="KW-0732">Signal</keyword>
<proteinExistence type="inferred from homology"/>
<gene>
    <name evidence="4" type="ORF">GCM10009547_18190</name>
</gene>
<organism evidence="4 5">
    <name type="scientific">Sporichthya brevicatena</name>
    <dbReference type="NCBI Taxonomy" id="171442"/>
    <lineage>
        <taxon>Bacteria</taxon>
        <taxon>Bacillati</taxon>
        <taxon>Actinomycetota</taxon>
        <taxon>Actinomycetes</taxon>
        <taxon>Sporichthyales</taxon>
        <taxon>Sporichthyaceae</taxon>
        <taxon>Sporichthya</taxon>
    </lineage>
</organism>
<dbReference type="Pfam" id="PF13458">
    <property type="entry name" value="Peripla_BP_6"/>
    <property type="match status" value="1"/>
</dbReference>
<sequence length="359" mass="37777">MIGSVGQQSGIAGAVTMNGPKAVSAWVASVNASGGLACHQVRYLVADDGGSPAKHAAQVQQLVERDGVVAFVQMNPALSWSGSEKYLVAKKIPVIGTDTSYDMVYNHPNFFPQASSGKYSVQATVGAVSTSFSPEAKANFGVLSCQEIAACTYLADNTKSLADMFGLTLKYTGRVSITQPDYTSACVAAKNAGVKGLYVVLDANSVHRLARSCASVQYKPQVLTPGTGVTPSMTGDPNLEGFFQGLMVAPFTDPSIPGVKEMTSVLARFAPGLDRSGQTPVGWVSAKMLEHASQFFPAKDALTSADILASMYKVKKFDAGGMTAPLTFTPGENPKPFVCWASTTIRNGAWVTASKWTCK</sequence>
<evidence type="ECO:0000259" key="3">
    <source>
        <dbReference type="Pfam" id="PF13458"/>
    </source>
</evidence>
<feature type="domain" description="Leucine-binding protein" evidence="3">
    <location>
        <begin position="2"/>
        <end position="346"/>
    </location>
</feature>
<accession>A0ABN1GQG7</accession>
<dbReference type="Gene3D" id="3.40.50.2300">
    <property type="match status" value="2"/>
</dbReference>
<evidence type="ECO:0000256" key="2">
    <source>
        <dbReference type="ARBA" id="ARBA00022729"/>
    </source>
</evidence>
<protein>
    <recommendedName>
        <fullName evidence="3">Leucine-binding protein domain-containing protein</fullName>
    </recommendedName>
</protein>
<dbReference type="SUPFAM" id="SSF53822">
    <property type="entry name" value="Periplasmic binding protein-like I"/>
    <property type="match status" value="1"/>
</dbReference>
<dbReference type="Proteomes" id="UP001500957">
    <property type="component" value="Unassembled WGS sequence"/>
</dbReference>
<reference evidence="4 5" key="1">
    <citation type="journal article" date="2019" name="Int. J. Syst. Evol. Microbiol.">
        <title>The Global Catalogue of Microorganisms (GCM) 10K type strain sequencing project: providing services to taxonomists for standard genome sequencing and annotation.</title>
        <authorList>
            <consortium name="The Broad Institute Genomics Platform"/>
            <consortium name="The Broad Institute Genome Sequencing Center for Infectious Disease"/>
            <person name="Wu L."/>
            <person name="Ma J."/>
        </authorList>
    </citation>
    <scope>NUCLEOTIDE SEQUENCE [LARGE SCALE GENOMIC DNA]</scope>
    <source>
        <strain evidence="4 5">JCM 10671</strain>
    </source>
</reference>
<dbReference type="InterPro" id="IPR028081">
    <property type="entry name" value="Leu-bd"/>
</dbReference>
<comment type="similarity">
    <text evidence="1">Belongs to the leucine-binding protein family.</text>
</comment>
<comment type="caution">
    <text evidence="4">The sequence shown here is derived from an EMBL/GenBank/DDBJ whole genome shotgun (WGS) entry which is preliminary data.</text>
</comment>
<dbReference type="EMBL" id="BAAAHE010000014">
    <property type="protein sequence ID" value="GAA0616489.1"/>
    <property type="molecule type" value="Genomic_DNA"/>
</dbReference>
<evidence type="ECO:0000313" key="4">
    <source>
        <dbReference type="EMBL" id="GAA0616489.1"/>
    </source>
</evidence>
<evidence type="ECO:0000313" key="5">
    <source>
        <dbReference type="Proteomes" id="UP001500957"/>
    </source>
</evidence>